<name>W7WWC9_TETTS</name>
<dbReference type="AlphaFoldDB" id="W7WWC9"/>
<gene>
    <name evidence="1" type="ORF">TTHERM_000842699</name>
</gene>
<accession>W7WWC9</accession>
<dbReference type="KEGG" id="tet:TTHERM_000842699"/>
<dbReference type="GeneID" id="24440895"/>
<evidence type="ECO:0000313" key="1">
    <source>
        <dbReference type="EMBL" id="EWS71135.1"/>
    </source>
</evidence>
<dbReference type="EMBL" id="GG662249">
    <property type="protein sequence ID" value="EWS71135.1"/>
    <property type="molecule type" value="Genomic_DNA"/>
</dbReference>
<keyword evidence="2" id="KW-1185">Reference proteome</keyword>
<reference evidence="2" key="1">
    <citation type="journal article" date="2006" name="PLoS Biol.">
        <title>Macronuclear genome sequence of the ciliate Tetrahymena thermophila, a model eukaryote.</title>
        <authorList>
            <person name="Eisen J.A."/>
            <person name="Coyne R.S."/>
            <person name="Wu M."/>
            <person name="Wu D."/>
            <person name="Thiagarajan M."/>
            <person name="Wortman J.R."/>
            <person name="Badger J.H."/>
            <person name="Ren Q."/>
            <person name="Amedeo P."/>
            <person name="Jones K.M."/>
            <person name="Tallon L.J."/>
            <person name="Delcher A.L."/>
            <person name="Salzberg S.L."/>
            <person name="Silva J.C."/>
            <person name="Haas B.J."/>
            <person name="Majoros W.H."/>
            <person name="Farzad M."/>
            <person name="Carlton J.M."/>
            <person name="Smith R.K. Jr."/>
            <person name="Garg J."/>
            <person name="Pearlman R.E."/>
            <person name="Karrer K.M."/>
            <person name="Sun L."/>
            <person name="Manning G."/>
            <person name="Elde N.C."/>
            <person name="Turkewitz A.P."/>
            <person name="Asai D.J."/>
            <person name="Wilkes D.E."/>
            <person name="Wang Y."/>
            <person name="Cai H."/>
            <person name="Collins K."/>
            <person name="Stewart B.A."/>
            <person name="Lee S.R."/>
            <person name="Wilamowska K."/>
            <person name="Weinberg Z."/>
            <person name="Ruzzo W.L."/>
            <person name="Wloga D."/>
            <person name="Gaertig J."/>
            <person name="Frankel J."/>
            <person name="Tsao C.-C."/>
            <person name="Gorovsky M.A."/>
            <person name="Keeling P.J."/>
            <person name="Waller R.F."/>
            <person name="Patron N.J."/>
            <person name="Cherry J.M."/>
            <person name="Stover N.A."/>
            <person name="Krieger C.J."/>
            <person name="del Toro C."/>
            <person name="Ryder H.F."/>
            <person name="Williamson S.C."/>
            <person name="Barbeau R.A."/>
            <person name="Hamilton E.P."/>
            <person name="Orias E."/>
        </authorList>
    </citation>
    <scope>NUCLEOTIDE SEQUENCE [LARGE SCALE GENOMIC DNA]</scope>
    <source>
        <strain evidence="2">SB210</strain>
    </source>
</reference>
<dbReference type="Proteomes" id="UP000009168">
    <property type="component" value="Unassembled WGS sequence"/>
</dbReference>
<organism evidence="1 2">
    <name type="scientific">Tetrahymena thermophila (strain SB210)</name>
    <dbReference type="NCBI Taxonomy" id="312017"/>
    <lineage>
        <taxon>Eukaryota</taxon>
        <taxon>Sar</taxon>
        <taxon>Alveolata</taxon>
        <taxon>Ciliophora</taxon>
        <taxon>Intramacronucleata</taxon>
        <taxon>Oligohymenophorea</taxon>
        <taxon>Hymenostomatida</taxon>
        <taxon>Tetrahymenina</taxon>
        <taxon>Tetrahymenidae</taxon>
        <taxon>Tetrahymena</taxon>
    </lineage>
</organism>
<dbReference type="RefSeq" id="XP_012656343.1">
    <property type="nucleotide sequence ID" value="XM_012800889.1"/>
</dbReference>
<dbReference type="InParanoid" id="W7WWC9"/>
<evidence type="ECO:0000313" key="2">
    <source>
        <dbReference type="Proteomes" id="UP000009168"/>
    </source>
</evidence>
<protein>
    <submittedName>
        <fullName evidence="1">Uncharacterized protein</fullName>
    </submittedName>
</protein>
<proteinExistence type="predicted"/>
<sequence>MIQFMIRKYLTIEKLTTCSRDFLKSLKQKKAEIKSNSKLRNQDQVKNLTMQVLKNQFFLQRILNMNESQLFEIILKGFQISILSPRIYNKQILYAFFFL</sequence>